<dbReference type="GO" id="GO:0008380">
    <property type="term" value="P:RNA splicing"/>
    <property type="evidence" value="ECO:0007669"/>
    <property type="project" value="UniProtKB-KW"/>
</dbReference>
<accession>J8Q740</accession>
<dbReference type="Pfam" id="PF00076">
    <property type="entry name" value="RRM_1"/>
    <property type="match status" value="1"/>
</dbReference>
<dbReference type="PROSITE" id="PS50103">
    <property type="entry name" value="ZF_C3H1"/>
    <property type="match status" value="1"/>
</dbReference>
<dbReference type="InterPro" id="IPR035979">
    <property type="entry name" value="RBD_domain_sf"/>
</dbReference>
<keyword evidence="12" id="KW-0131">Cell cycle</keyword>
<dbReference type="AlphaFoldDB" id="J8Q740"/>
<dbReference type="GO" id="GO:0000974">
    <property type="term" value="C:Prp19 complex"/>
    <property type="evidence" value="ECO:0007669"/>
    <property type="project" value="TreeGrafter"/>
</dbReference>
<gene>
    <name evidence="19" type="ORF">SU7_0442</name>
</gene>
<keyword evidence="10" id="KW-0508">mRNA splicing</keyword>
<dbReference type="Pfam" id="PF16131">
    <property type="entry name" value="Torus"/>
    <property type="match status" value="1"/>
</dbReference>
<dbReference type="GO" id="GO:0008270">
    <property type="term" value="F:zinc ion binding"/>
    <property type="evidence" value="ECO:0007669"/>
    <property type="project" value="UniProtKB-KW"/>
</dbReference>
<evidence type="ECO:0000256" key="11">
    <source>
        <dbReference type="ARBA" id="ARBA00023242"/>
    </source>
</evidence>
<dbReference type="PROSITE" id="PS50102">
    <property type="entry name" value="RRM"/>
    <property type="match status" value="1"/>
</dbReference>
<comment type="caution">
    <text evidence="19">The sequence shown here is derived from an EMBL/GenBank/DDBJ whole genome shotgun (WGS) entry which is preliminary data.</text>
</comment>
<evidence type="ECO:0000256" key="7">
    <source>
        <dbReference type="ARBA" id="ARBA00022771"/>
    </source>
</evidence>
<keyword evidence="8 15" id="KW-0862">Zinc</keyword>
<evidence type="ECO:0000259" key="17">
    <source>
        <dbReference type="PROSITE" id="PS50102"/>
    </source>
</evidence>
<keyword evidence="6" id="KW-0747">Spliceosome</keyword>
<dbReference type="Gene3D" id="3.30.70.330">
    <property type="match status" value="1"/>
</dbReference>
<organism evidence="19 20">
    <name type="scientific">Saccharomyces arboricola (strain H-6 / AS 2.3317 / CBS 10644)</name>
    <name type="common">Yeast</name>
    <dbReference type="NCBI Taxonomy" id="1160507"/>
    <lineage>
        <taxon>Eukaryota</taxon>
        <taxon>Fungi</taxon>
        <taxon>Dikarya</taxon>
        <taxon>Ascomycota</taxon>
        <taxon>Saccharomycotina</taxon>
        <taxon>Saccharomycetes</taxon>
        <taxon>Saccharomycetales</taxon>
        <taxon>Saccharomycetaceae</taxon>
        <taxon>Saccharomyces</taxon>
    </lineage>
</organism>
<evidence type="ECO:0000256" key="1">
    <source>
        <dbReference type="ARBA" id="ARBA00004123"/>
    </source>
</evidence>
<evidence type="ECO:0000256" key="14">
    <source>
        <dbReference type="PROSITE-ProRule" id="PRU00176"/>
    </source>
</evidence>
<evidence type="ECO:0000256" key="8">
    <source>
        <dbReference type="ARBA" id="ARBA00022833"/>
    </source>
</evidence>
<comment type="subcellular location">
    <subcellularLocation>
        <location evidence="1">Nucleus</location>
    </subcellularLocation>
</comment>
<dbReference type="CDD" id="cd12360">
    <property type="entry name" value="RRM_cwf2"/>
    <property type="match status" value="1"/>
</dbReference>
<name>J8Q740_SACAR</name>
<reference evidence="19 20" key="1">
    <citation type="journal article" date="2013" name="BMC Genomics">
        <title>High quality de novo sequencing and assembly of the Saccharomyces arboricolus genome.</title>
        <authorList>
            <person name="Liti G."/>
            <person name="Nguyen Ba A.N."/>
            <person name="Blythe M."/>
            <person name="Mueller C.A."/>
            <person name="Bergstroem A."/>
            <person name="Cubillos F.A."/>
            <person name="Dafhnis-Calas F."/>
            <person name="Khoshraftar S."/>
            <person name="Malla S."/>
            <person name="Mehta N."/>
            <person name="Siow C.C."/>
            <person name="Warringer J."/>
            <person name="Moses A.M."/>
            <person name="Louis E.J."/>
            <person name="Nieduszynski C.A."/>
        </authorList>
    </citation>
    <scope>NUCLEOTIDE SEQUENCE [LARGE SCALE GENOMIC DNA]</scope>
    <source>
        <strain evidence="20">H-6 / AS 2.3317 / CBS 10644</strain>
    </source>
</reference>
<dbReference type="InterPro" id="IPR012677">
    <property type="entry name" value="Nucleotide-bd_a/b_plait_sf"/>
</dbReference>
<dbReference type="EMBL" id="ALIE01000033">
    <property type="protein sequence ID" value="EJS44446.1"/>
    <property type="molecule type" value="Genomic_DNA"/>
</dbReference>
<dbReference type="SUPFAM" id="SSF54928">
    <property type="entry name" value="RNA-binding domain, RBD"/>
    <property type="match status" value="1"/>
</dbReference>
<evidence type="ECO:0000259" key="18">
    <source>
        <dbReference type="PROSITE" id="PS50103"/>
    </source>
</evidence>
<evidence type="ECO:0000256" key="16">
    <source>
        <dbReference type="SAM" id="MobiDB-lite"/>
    </source>
</evidence>
<evidence type="ECO:0000256" key="5">
    <source>
        <dbReference type="ARBA" id="ARBA00022723"/>
    </source>
</evidence>
<evidence type="ECO:0000256" key="3">
    <source>
        <dbReference type="ARBA" id="ARBA00017295"/>
    </source>
</evidence>
<dbReference type="GO" id="GO:0071006">
    <property type="term" value="C:U2-type catalytic step 1 spliceosome"/>
    <property type="evidence" value="ECO:0007669"/>
    <property type="project" value="TreeGrafter"/>
</dbReference>
<feature type="domain" description="RRM" evidence="17">
    <location>
        <begin position="135"/>
        <end position="228"/>
    </location>
</feature>
<dbReference type="InterPro" id="IPR032297">
    <property type="entry name" value="Torus"/>
</dbReference>
<evidence type="ECO:0000256" key="13">
    <source>
        <dbReference type="ARBA" id="ARBA00072313"/>
    </source>
</evidence>
<evidence type="ECO:0000256" key="2">
    <source>
        <dbReference type="ARBA" id="ARBA00008024"/>
    </source>
</evidence>
<evidence type="ECO:0000256" key="4">
    <source>
        <dbReference type="ARBA" id="ARBA00022664"/>
    </source>
</evidence>
<dbReference type="InterPro" id="IPR034181">
    <property type="entry name" value="Cwc2_RRM"/>
</dbReference>
<keyword evidence="11" id="KW-0539">Nucleus</keyword>
<keyword evidence="7 15" id="KW-0863">Zinc-finger</keyword>
<dbReference type="Proteomes" id="UP000006968">
    <property type="component" value="Chromosome IV"/>
</dbReference>
<evidence type="ECO:0000313" key="20">
    <source>
        <dbReference type="Proteomes" id="UP000006968"/>
    </source>
</evidence>
<dbReference type="InterPro" id="IPR000504">
    <property type="entry name" value="RRM_dom"/>
</dbReference>
<dbReference type="GO" id="GO:0006397">
    <property type="term" value="P:mRNA processing"/>
    <property type="evidence" value="ECO:0007669"/>
    <property type="project" value="UniProtKB-KW"/>
</dbReference>
<keyword evidence="20" id="KW-1185">Reference proteome</keyword>
<dbReference type="OrthoDB" id="10251848at2759"/>
<evidence type="ECO:0000256" key="12">
    <source>
        <dbReference type="ARBA" id="ARBA00023306"/>
    </source>
</evidence>
<dbReference type="InterPro" id="IPR039171">
    <property type="entry name" value="Cwc2/Slt11"/>
</dbReference>
<evidence type="ECO:0000256" key="9">
    <source>
        <dbReference type="ARBA" id="ARBA00022884"/>
    </source>
</evidence>
<evidence type="ECO:0000256" key="15">
    <source>
        <dbReference type="PROSITE-ProRule" id="PRU00723"/>
    </source>
</evidence>
<evidence type="ECO:0000256" key="10">
    <source>
        <dbReference type="ARBA" id="ARBA00023187"/>
    </source>
</evidence>
<dbReference type="SMART" id="SM00360">
    <property type="entry name" value="RRM"/>
    <property type="match status" value="1"/>
</dbReference>
<dbReference type="HOGENOM" id="CLU_043308_0_0_1"/>
<dbReference type="FunFam" id="3.30.70.330:FF:000713">
    <property type="entry name" value="Pre-mRNA-splicing factor CWC2"/>
    <property type="match status" value="1"/>
</dbReference>
<keyword evidence="9 14" id="KW-0694">RNA-binding</keyword>
<dbReference type="GO" id="GO:0036002">
    <property type="term" value="F:pre-mRNA binding"/>
    <property type="evidence" value="ECO:0007669"/>
    <property type="project" value="TreeGrafter"/>
</dbReference>
<dbReference type="PANTHER" id="PTHR14089:SF2">
    <property type="entry name" value="PRE-MRNA-SPLICING FACTOR CWC2"/>
    <property type="match status" value="1"/>
</dbReference>
<keyword evidence="4" id="KW-0507">mRNA processing</keyword>
<proteinExistence type="inferred from homology"/>
<evidence type="ECO:0000256" key="6">
    <source>
        <dbReference type="ARBA" id="ARBA00022728"/>
    </source>
</evidence>
<feature type="zinc finger region" description="C3H1-type" evidence="15">
    <location>
        <begin position="67"/>
        <end position="94"/>
    </location>
</feature>
<dbReference type="GO" id="GO:0017070">
    <property type="term" value="F:U6 snRNA binding"/>
    <property type="evidence" value="ECO:0007669"/>
    <property type="project" value="TreeGrafter"/>
</dbReference>
<dbReference type="InterPro" id="IPR000571">
    <property type="entry name" value="Znf_CCCH"/>
</dbReference>
<comment type="similarity">
    <text evidence="2">Belongs to the RRM CWC2 family.</text>
</comment>
<feature type="domain" description="C3H1-type" evidence="18">
    <location>
        <begin position="67"/>
        <end position="94"/>
    </location>
</feature>
<feature type="region of interest" description="Disordered" evidence="16">
    <location>
        <begin position="318"/>
        <end position="341"/>
    </location>
</feature>
<evidence type="ECO:0000313" key="19">
    <source>
        <dbReference type="EMBL" id="EJS44446.1"/>
    </source>
</evidence>
<protein>
    <recommendedName>
        <fullName evidence="3">Pre-mRNA-splicing factor CWC2</fullName>
    </recommendedName>
    <alternativeName>
        <fullName evidence="13">Pre-mRNA-splicing factor cwc2</fullName>
    </alternativeName>
</protein>
<dbReference type="PANTHER" id="PTHR14089">
    <property type="entry name" value="PRE-MRNA-SPLICING FACTOR RBM22"/>
    <property type="match status" value="1"/>
</dbReference>
<keyword evidence="5 15" id="KW-0479">Metal-binding</keyword>
<dbReference type="GO" id="GO:0071007">
    <property type="term" value="C:U2-type catalytic step 2 spliceosome"/>
    <property type="evidence" value="ECO:0007669"/>
    <property type="project" value="TreeGrafter"/>
</dbReference>
<sequence length="341" mass="38642">MKSWKDRSAKVQVGESELPSSIPAQTGLTFNIWYSKWSQGFGGNTRFVSPFFLQPQVHSGKSRGDNDGQLFFCLFFAKGMCCLGSKCQYLHHIPDEDDVSKLALRTEVLDCFGREKFADYRDDMGGVGSFRKKNKTLYIGGIDGALNSKHLKSTQIESRIRFVFSRLGEIERIRYVEDKNCAFVKFKYQTNAEFAKEAMSNQTLLLPSDKEWDDRKEGTGLLVKWANEDPDPAAQKRLHEEQKLESLNMMVRLINNNTNSSIGSNINSDTRKKPEAEIAPKRSVVNTKKRLLPLDNGTESDDFIAKLKKLQNNINIEDIPSKSPASRFDGPLVNYLSSDED</sequence>